<name>A0A286FAU5_9BACT</name>
<dbReference type="AlphaFoldDB" id="A0A286FAU5"/>
<evidence type="ECO:0000313" key="2">
    <source>
        <dbReference type="EMBL" id="SOD80351.1"/>
    </source>
</evidence>
<feature type="transmembrane region" description="Helical" evidence="1">
    <location>
        <begin position="257"/>
        <end position="276"/>
    </location>
</feature>
<keyword evidence="1" id="KW-0472">Membrane</keyword>
<organism evidence="2 3">
    <name type="scientific">Spirosoma fluviale</name>
    <dbReference type="NCBI Taxonomy" id="1597977"/>
    <lineage>
        <taxon>Bacteria</taxon>
        <taxon>Pseudomonadati</taxon>
        <taxon>Bacteroidota</taxon>
        <taxon>Cytophagia</taxon>
        <taxon>Cytophagales</taxon>
        <taxon>Cytophagaceae</taxon>
        <taxon>Spirosoma</taxon>
    </lineage>
</organism>
<evidence type="ECO:0000256" key="1">
    <source>
        <dbReference type="SAM" id="Phobius"/>
    </source>
</evidence>
<feature type="transmembrane region" description="Helical" evidence="1">
    <location>
        <begin position="149"/>
        <end position="178"/>
    </location>
</feature>
<keyword evidence="1" id="KW-1133">Transmembrane helix</keyword>
<dbReference type="EMBL" id="OCNH01000001">
    <property type="protein sequence ID" value="SOD80351.1"/>
    <property type="molecule type" value="Genomic_DNA"/>
</dbReference>
<feature type="transmembrane region" description="Helical" evidence="1">
    <location>
        <begin position="27"/>
        <end position="45"/>
    </location>
</feature>
<proteinExistence type="predicted"/>
<dbReference type="OrthoDB" id="1491387at2"/>
<feature type="transmembrane region" description="Helical" evidence="1">
    <location>
        <begin position="190"/>
        <end position="211"/>
    </location>
</feature>
<reference evidence="3" key="1">
    <citation type="submission" date="2017-09" db="EMBL/GenBank/DDBJ databases">
        <authorList>
            <person name="Varghese N."/>
            <person name="Submissions S."/>
        </authorList>
    </citation>
    <scope>NUCLEOTIDE SEQUENCE [LARGE SCALE GENOMIC DNA]</scope>
    <source>
        <strain evidence="3">DSM 29961</strain>
    </source>
</reference>
<sequence>MIESPTPEPSFLPDQEEKLRELTTQSWNLELVISGAALFAILQLPELLDQVFDYLRFNFMSQTTGLQAILPSLAYSMMKAIGYVLFMAFLTNFVMRAFWVGLVGLLAVYPSGIHYDRIPFTTPFAQKKMADDMGPLDRYILRLDQRCNIVFAVAFLFVLILIVVAFSYLLILLVYSVLRPFLSSEVWQQVKIGAGVLFGLYVLAGIVLSLPKVRANPSGIVWHYRLVTVSKLMYWGMHKPFLFIINTFYSHLPYQKILRTVLVMMVVFIGLLLVEYSSDLARTDRRVSTFNRRHLYTARVDSLFVNPTAYDNQLAEGAYVDVAAIQADVIREPFIRLYIAYPKALDTLLTRLAPEPTWNDTLLRTEKRRLIAEWSCQQTNRLMRISVNDSLYANPDLLFTRRGSQEQRGWQTVLIPTNLKMGKNTLRITIQADSLAKPEELMTIPFWYVPEN</sequence>
<keyword evidence="1" id="KW-0812">Transmembrane</keyword>
<protein>
    <submittedName>
        <fullName evidence="2">Uncharacterized protein</fullName>
    </submittedName>
</protein>
<accession>A0A286FAU5</accession>
<evidence type="ECO:0000313" key="3">
    <source>
        <dbReference type="Proteomes" id="UP000219452"/>
    </source>
</evidence>
<gene>
    <name evidence="2" type="ORF">SAMN06269250_1359</name>
</gene>
<keyword evidence="3" id="KW-1185">Reference proteome</keyword>
<dbReference type="Proteomes" id="UP000219452">
    <property type="component" value="Unassembled WGS sequence"/>
</dbReference>
<dbReference type="RefSeq" id="WP_097125010.1">
    <property type="nucleotide sequence ID" value="NZ_OCNH01000001.1"/>
</dbReference>